<dbReference type="RefSeq" id="WP_067991026.1">
    <property type="nucleotide sequence ID" value="NZ_QQBC01000001.1"/>
</dbReference>
<accession>A0A370IEC4</accession>
<gene>
    <name evidence="1" type="ORF">DFR76_101615</name>
</gene>
<sequence length="135" mass="15218">MAYIPNELLSRLVGCRLFSVVFVMDYVQLCFDSHISDLRPTLTCDIFPVVHRAAGRIRQDEVGYGDALRSFITEHVVATAEAFEAGLRVEFPAGAITLRPTYDELVGPEIATLSGFPDKSWMTWRPGEDAFEYFH</sequence>
<evidence type="ECO:0000313" key="2">
    <source>
        <dbReference type="Proteomes" id="UP000254869"/>
    </source>
</evidence>
<protein>
    <submittedName>
        <fullName evidence="1">Uncharacterized protein</fullName>
    </submittedName>
</protein>
<reference evidence="1 2" key="1">
    <citation type="submission" date="2018-07" db="EMBL/GenBank/DDBJ databases">
        <title>Genomic Encyclopedia of Type Strains, Phase IV (KMG-IV): sequencing the most valuable type-strain genomes for metagenomic binning, comparative biology and taxonomic classification.</title>
        <authorList>
            <person name="Goeker M."/>
        </authorList>
    </citation>
    <scope>NUCLEOTIDE SEQUENCE [LARGE SCALE GENOMIC DNA]</scope>
    <source>
        <strain evidence="1 2">DSM 44290</strain>
    </source>
</reference>
<proteinExistence type="predicted"/>
<dbReference type="Proteomes" id="UP000254869">
    <property type="component" value="Unassembled WGS sequence"/>
</dbReference>
<evidence type="ECO:0000313" key="1">
    <source>
        <dbReference type="EMBL" id="RDI69077.1"/>
    </source>
</evidence>
<dbReference type="EMBL" id="QQBC01000001">
    <property type="protein sequence ID" value="RDI69077.1"/>
    <property type="molecule type" value="Genomic_DNA"/>
</dbReference>
<organism evidence="1 2">
    <name type="scientific">Nocardia pseudobrasiliensis</name>
    <dbReference type="NCBI Taxonomy" id="45979"/>
    <lineage>
        <taxon>Bacteria</taxon>
        <taxon>Bacillati</taxon>
        <taxon>Actinomycetota</taxon>
        <taxon>Actinomycetes</taxon>
        <taxon>Mycobacteriales</taxon>
        <taxon>Nocardiaceae</taxon>
        <taxon>Nocardia</taxon>
    </lineage>
</organism>
<keyword evidence="2" id="KW-1185">Reference proteome</keyword>
<dbReference type="STRING" id="1210086.GCA_001613105_00469"/>
<dbReference type="AlphaFoldDB" id="A0A370IEC4"/>
<name>A0A370IEC4_9NOCA</name>
<comment type="caution">
    <text evidence="1">The sequence shown here is derived from an EMBL/GenBank/DDBJ whole genome shotgun (WGS) entry which is preliminary data.</text>
</comment>